<dbReference type="HOGENOM" id="CLU_028567_23_3_1"/>
<sequence length="219" mass="25592">MCMENSRIKRKRTWTSEEDKLLKAYINKYGEGKWHLIPKRAGLNRCRKSCRLRWLNYLNPTINREIFSEDEADMILRLHNLLGNRWTLIAARLQGRTANDVKNYWNTHLKNKDVSRAKEKKEKDNPKEIIKAHEVIKPRPLTFSTHSPWLNGKHNFVTHPILGKVPRYHDASSDTMVPDQIGRDCASDSQPRLGNAPILCVQCGCSSLQEQNYKVFKWL</sequence>
<evidence type="ECO:0000256" key="6">
    <source>
        <dbReference type="ARBA" id="ARBA00023163"/>
    </source>
</evidence>
<keyword evidence="5" id="KW-0010">Activator</keyword>
<keyword evidence="7" id="KW-0539">Nucleus</keyword>
<evidence type="ECO:0000313" key="10">
    <source>
        <dbReference type="EMBL" id="AES99302.2"/>
    </source>
</evidence>
<dbReference type="EMBL" id="CM001221">
    <property type="protein sequence ID" value="AES99302.2"/>
    <property type="molecule type" value="Genomic_DNA"/>
</dbReference>
<dbReference type="GO" id="GO:0000987">
    <property type="term" value="F:cis-regulatory region sequence-specific DNA binding"/>
    <property type="evidence" value="ECO:0000318"/>
    <property type="project" value="GO_Central"/>
</dbReference>
<evidence type="ECO:0000259" key="8">
    <source>
        <dbReference type="PROSITE" id="PS50090"/>
    </source>
</evidence>
<evidence type="ECO:0000256" key="4">
    <source>
        <dbReference type="ARBA" id="ARBA00023125"/>
    </source>
</evidence>
<evidence type="ECO:0000256" key="1">
    <source>
        <dbReference type="ARBA" id="ARBA00004123"/>
    </source>
</evidence>
<evidence type="ECO:0000313" key="12">
    <source>
        <dbReference type="Proteomes" id="UP000002051"/>
    </source>
</evidence>
<dbReference type="Proteomes" id="UP000002051">
    <property type="component" value="Chromosome 5"/>
</dbReference>
<feature type="domain" description="HTH myb-type" evidence="9">
    <location>
        <begin position="67"/>
        <end position="113"/>
    </location>
</feature>
<keyword evidence="12" id="KW-1185">Reference proteome</keyword>
<evidence type="ECO:0000256" key="3">
    <source>
        <dbReference type="ARBA" id="ARBA00023015"/>
    </source>
</evidence>
<dbReference type="GO" id="GO:0006355">
    <property type="term" value="P:regulation of DNA-templated transcription"/>
    <property type="evidence" value="ECO:0000318"/>
    <property type="project" value="GO_Central"/>
</dbReference>
<dbReference type="PROSITE" id="PS51294">
    <property type="entry name" value="HTH_MYB"/>
    <property type="match status" value="2"/>
</dbReference>
<dbReference type="PaxDb" id="3880-AES99302"/>
<dbReference type="PANTHER" id="PTHR47999">
    <property type="entry name" value="TRANSCRIPTION FACTOR MYB8-RELATED-RELATED"/>
    <property type="match status" value="1"/>
</dbReference>
<keyword evidence="3" id="KW-0805">Transcription regulation</keyword>
<reference evidence="10 12" key="2">
    <citation type="journal article" date="2014" name="BMC Genomics">
        <title>An improved genome release (version Mt4.0) for the model legume Medicago truncatula.</title>
        <authorList>
            <person name="Tang H."/>
            <person name="Krishnakumar V."/>
            <person name="Bidwell S."/>
            <person name="Rosen B."/>
            <person name="Chan A."/>
            <person name="Zhou S."/>
            <person name="Gentzbittel L."/>
            <person name="Childs K.L."/>
            <person name="Yandell M."/>
            <person name="Gundlach H."/>
            <person name="Mayer K.F."/>
            <person name="Schwartz D.C."/>
            <person name="Town C.D."/>
        </authorList>
    </citation>
    <scope>GENOME REANNOTATION</scope>
    <source>
        <strain evidence="11 12">cv. Jemalong A17</strain>
    </source>
</reference>
<name>G7K1V4_MEDTR</name>
<accession>G7K1V4</accession>
<feature type="domain" description="Myb-like" evidence="8">
    <location>
        <begin position="6"/>
        <end position="58"/>
    </location>
</feature>
<dbReference type="eggNOG" id="KOG0048">
    <property type="taxonomic scope" value="Eukaryota"/>
</dbReference>
<dbReference type="Pfam" id="PF00249">
    <property type="entry name" value="Myb_DNA-binding"/>
    <property type="match status" value="2"/>
</dbReference>
<feature type="domain" description="Myb-like" evidence="8">
    <location>
        <begin position="59"/>
        <end position="109"/>
    </location>
</feature>
<evidence type="ECO:0000256" key="7">
    <source>
        <dbReference type="ARBA" id="ARBA00023242"/>
    </source>
</evidence>
<dbReference type="EnsemblPlants" id="AES99302">
    <property type="protein sequence ID" value="AES99302"/>
    <property type="gene ID" value="MTR_5g078930"/>
</dbReference>
<evidence type="ECO:0000259" key="9">
    <source>
        <dbReference type="PROSITE" id="PS51294"/>
    </source>
</evidence>
<dbReference type="PROSITE" id="PS50090">
    <property type="entry name" value="MYB_LIKE"/>
    <property type="match status" value="2"/>
</dbReference>
<dbReference type="InterPro" id="IPR001005">
    <property type="entry name" value="SANT/Myb"/>
</dbReference>
<evidence type="ECO:0000256" key="2">
    <source>
        <dbReference type="ARBA" id="ARBA00022737"/>
    </source>
</evidence>
<dbReference type="SMART" id="SM00717">
    <property type="entry name" value="SANT"/>
    <property type="match status" value="2"/>
</dbReference>
<reference evidence="11" key="3">
    <citation type="submission" date="2015-04" db="UniProtKB">
        <authorList>
            <consortium name="EnsemblPlants"/>
        </authorList>
    </citation>
    <scope>IDENTIFICATION</scope>
    <source>
        <strain evidence="11">cv. Jemalong A17</strain>
    </source>
</reference>
<keyword evidence="6" id="KW-0804">Transcription</keyword>
<comment type="subcellular location">
    <subcellularLocation>
        <location evidence="1">Nucleus</location>
    </subcellularLocation>
</comment>
<dbReference type="InterPro" id="IPR009057">
    <property type="entry name" value="Homeodomain-like_sf"/>
</dbReference>
<dbReference type="PANTHER" id="PTHR47999:SF24">
    <property type="entry name" value="TRANSCRIPTION FACTOR MYB90"/>
    <property type="match status" value="1"/>
</dbReference>
<reference evidence="10 12" key="1">
    <citation type="journal article" date="2011" name="Nature">
        <title>The Medicago genome provides insight into the evolution of rhizobial symbioses.</title>
        <authorList>
            <person name="Young N.D."/>
            <person name="Debelle F."/>
            <person name="Oldroyd G.E."/>
            <person name="Geurts R."/>
            <person name="Cannon S.B."/>
            <person name="Udvardi M.K."/>
            <person name="Benedito V.A."/>
            <person name="Mayer K.F."/>
            <person name="Gouzy J."/>
            <person name="Schoof H."/>
            <person name="Van de Peer Y."/>
            <person name="Proost S."/>
            <person name="Cook D.R."/>
            <person name="Meyers B.C."/>
            <person name="Spannagl M."/>
            <person name="Cheung F."/>
            <person name="De Mita S."/>
            <person name="Krishnakumar V."/>
            <person name="Gundlach H."/>
            <person name="Zhou S."/>
            <person name="Mudge J."/>
            <person name="Bharti A.K."/>
            <person name="Murray J.D."/>
            <person name="Naoumkina M.A."/>
            <person name="Rosen B."/>
            <person name="Silverstein K.A."/>
            <person name="Tang H."/>
            <person name="Rombauts S."/>
            <person name="Zhao P.X."/>
            <person name="Zhou P."/>
            <person name="Barbe V."/>
            <person name="Bardou P."/>
            <person name="Bechner M."/>
            <person name="Bellec A."/>
            <person name="Berger A."/>
            <person name="Berges H."/>
            <person name="Bidwell S."/>
            <person name="Bisseling T."/>
            <person name="Choisne N."/>
            <person name="Couloux A."/>
            <person name="Denny R."/>
            <person name="Deshpande S."/>
            <person name="Dai X."/>
            <person name="Doyle J.J."/>
            <person name="Dudez A.M."/>
            <person name="Farmer A.D."/>
            <person name="Fouteau S."/>
            <person name="Franken C."/>
            <person name="Gibelin C."/>
            <person name="Gish J."/>
            <person name="Goldstein S."/>
            <person name="Gonzalez A.J."/>
            <person name="Green P.J."/>
            <person name="Hallab A."/>
            <person name="Hartog M."/>
            <person name="Hua A."/>
            <person name="Humphray S.J."/>
            <person name="Jeong D.H."/>
            <person name="Jing Y."/>
            <person name="Jocker A."/>
            <person name="Kenton S.M."/>
            <person name="Kim D.J."/>
            <person name="Klee K."/>
            <person name="Lai H."/>
            <person name="Lang C."/>
            <person name="Lin S."/>
            <person name="Macmil S.L."/>
            <person name="Magdelenat G."/>
            <person name="Matthews L."/>
            <person name="McCorrison J."/>
            <person name="Monaghan E.L."/>
            <person name="Mun J.H."/>
            <person name="Najar F.Z."/>
            <person name="Nicholson C."/>
            <person name="Noirot C."/>
            <person name="O'Bleness M."/>
            <person name="Paule C.R."/>
            <person name="Poulain J."/>
            <person name="Prion F."/>
            <person name="Qin B."/>
            <person name="Qu C."/>
            <person name="Retzel E.F."/>
            <person name="Riddle C."/>
            <person name="Sallet E."/>
            <person name="Samain S."/>
            <person name="Samson N."/>
            <person name="Sanders I."/>
            <person name="Saurat O."/>
            <person name="Scarpelli C."/>
            <person name="Schiex T."/>
            <person name="Segurens B."/>
            <person name="Severin A.J."/>
            <person name="Sherrier D.J."/>
            <person name="Shi R."/>
            <person name="Sims S."/>
            <person name="Singer S.R."/>
            <person name="Sinharoy S."/>
            <person name="Sterck L."/>
            <person name="Viollet A."/>
            <person name="Wang B.B."/>
            <person name="Wang K."/>
            <person name="Wang M."/>
            <person name="Wang X."/>
            <person name="Warfsmann J."/>
            <person name="Weissenbach J."/>
            <person name="White D.D."/>
            <person name="White J.D."/>
            <person name="Wiley G.B."/>
            <person name="Wincker P."/>
            <person name="Xing Y."/>
            <person name="Yang L."/>
            <person name="Yao Z."/>
            <person name="Ying F."/>
            <person name="Zhai J."/>
            <person name="Zhou L."/>
            <person name="Zuber A."/>
            <person name="Denarie J."/>
            <person name="Dixon R.A."/>
            <person name="May G.D."/>
            <person name="Schwartz D.C."/>
            <person name="Rogers J."/>
            <person name="Quetier F."/>
            <person name="Town C.D."/>
            <person name="Roe B.A."/>
        </authorList>
    </citation>
    <scope>NUCLEOTIDE SEQUENCE [LARGE SCALE GENOMIC DNA]</scope>
    <source>
        <strain evidence="10">A17</strain>
        <strain evidence="11 12">cv. Jemalong A17</strain>
    </source>
</reference>
<dbReference type="OrthoDB" id="2143914at2759"/>
<keyword evidence="4 10" id="KW-0238">DNA-binding</keyword>
<dbReference type="Gene3D" id="1.10.10.60">
    <property type="entry name" value="Homeodomain-like"/>
    <property type="match status" value="2"/>
</dbReference>
<dbReference type="SUPFAM" id="SSF46689">
    <property type="entry name" value="Homeodomain-like"/>
    <property type="match status" value="1"/>
</dbReference>
<dbReference type="FunFam" id="1.10.10.60:FF:000218">
    <property type="entry name" value="Myb transcription factor"/>
    <property type="match status" value="1"/>
</dbReference>
<dbReference type="InterPro" id="IPR017930">
    <property type="entry name" value="Myb_dom"/>
</dbReference>
<keyword evidence="2" id="KW-0677">Repeat</keyword>
<dbReference type="AlphaFoldDB" id="G7K1V4"/>
<proteinExistence type="predicted"/>
<dbReference type="InterPro" id="IPR015495">
    <property type="entry name" value="Myb_TF_plants"/>
</dbReference>
<organism evidence="10 12">
    <name type="scientific">Medicago truncatula</name>
    <name type="common">Barrel medic</name>
    <name type="synonym">Medicago tribuloides</name>
    <dbReference type="NCBI Taxonomy" id="3880"/>
    <lineage>
        <taxon>Eukaryota</taxon>
        <taxon>Viridiplantae</taxon>
        <taxon>Streptophyta</taxon>
        <taxon>Embryophyta</taxon>
        <taxon>Tracheophyta</taxon>
        <taxon>Spermatophyta</taxon>
        <taxon>Magnoliopsida</taxon>
        <taxon>eudicotyledons</taxon>
        <taxon>Gunneridae</taxon>
        <taxon>Pentapetalae</taxon>
        <taxon>rosids</taxon>
        <taxon>fabids</taxon>
        <taxon>Fabales</taxon>
        <taxon>Fabaceae</taxon>
        <taxon>Papilionoideae</taxon>
        <taxon>50 kb inversion clade</taxon>
        <taxon>NPAAA clade</taxon>
        <taxon>Hologalegina</taxon>
        <taxon>IRL clade</taxon>
        <taxon>Trifolieae</taxon>
        <taxon>Medicago</taxon>
    </lineage>
</organism>
<dbReference type="CDD" id="cd00167">
    <property type="entry name" value="SANT"/>
    <property type="match status" value="2"/>
</dbReference>
<dbReference type="KEGG" id="mtr:11425985"/>
<gene>
    <name evidence="11" type="primary">11425985</name>
    <name evidence="10" type="ordered locus">MTR_5g078930</name>
</gene>
<evidence type="ECO:0000256" key="5">
    <source>
        <dbReference type="ARBA" id="ARBA00023159"/>
    </source>
</evidence>
<protein>
    <submittedName>
        <fullName evidence="10">Myb-like DNA-binding domain protein</fullName>
    </submittedName>
</protein>
<dbReference type="GO" id="GO:0005634">
    <property type="term" value="C:nucleus"/>
    <property type="evidence" value="ECO:0000318"/>
    <property type="project" value="GO_Central"/>
</dbReference>
<feature type="domain" description="HTH myb-type" evidence="9">
    <location>
        <begin position="6"/>
        <end position="62"/>
    </location>
</feature>
<accession>A0A0C3XQL5</accession>
<evidence type="ECO:0000313" key="11">
    <source>
        <dbReference type="EnsemblPlants" id="AES99302"/>
    </source>
</evidence>